<dbReference type="AlphaFoldDB" id="A0A5J4VKH1"/>
<gene>
    <name evidence="1" type="ORF">EZS28_021457</name>
</gene>
<protein>
    <submittedName>
        <fullName evidence="1">Uncharacterized protein</fullName>
    </submittedName>
</protein>
<feature type="non-terminal residue" evidence="1">
    <location>
        <position position="1"/>
    </location>
</feature>
<dbReference type="Proteomes" id="UP000324800">
    <property type="component" value="Unassembled WGS sequence"/>
</dbReference>
<dbReference type="EMBL" id="SNRW01006465">
    <property type="protein sequence ID" value="KAA6383015.1"/>
    <property type="molecule type" value="Genomic_DNA"/>
</dbReference>
<name>A0A5J4VKH1_9EUKA</name>
<evidence type="ECO:0000313" key="1">
    <source>
        <dbReference type="EMBL" id="KAA6383015.1"/>
    </source>
</evidence>
<accession>A0A5J4VKH1</accession>
<comment type="caution">
    <text evidence="1">The sequence shown here is derived from an EMBL/GenBank/DDBJ whole genome shotgun (WGS) entry which is preliminary data.</text>
</comment>
<reference evidence="1 2" key="1">
    <citation type="submission" date="2019-03" db="EMBL/GenBank/DDBJ databases">
        <title>Single cell metagenomics reveals metabolic interactions within the superorganism composed of flagellate Streblomastix strix and complex community of Bacteroidetes bacteria on its surface.</title>
        <authorList>
            <person name="Treitli S.C."/>
            <person name="Kolisko M."/>
            <person name="Husnik F."/>
            <person name="Keeling P."/>
            <person name="Hampl V."/>
        </authorList>
    </citation>
    <scope>NUCLEOTIDE SEQUENCE [LARGE SCALE GENOMIC DNA]</scope>
    <source>
        <strain evidence="1">ST1C</strain>
    </source>
</reference>
<evidence type="ECO:0000313" key="2">
    <source>
        <dbReference type="Proteomes" id="UP000324800"/>
    </source>
</evidence>
<organism evidence="1 2">
    <name type="scientific">Streblomastix strix</name>
    <dbReference type="NCBI Taxonomy" id="222440"/>
    <lineage>
        <taxon>Eukaryota</taxon>
        <taxon>Metamonada</taxon>
        <taxon>Preaxostyla</taxon>
        <taxon>Oxymonadida</taxon>
        <taxon>Streblomastigidae</taxon>
        <taxon>Streblomastix</taxon>
    </lineage>
</organism>
<proteinExistence type="predicted"/>
<sequence length="43" mass="5103">SELAILITRIMSLWGMSNEPKPWLGRLEPKPWLMAHSPQRRKF</sequence>